<sequence>MISVLIICSKGRKTGKYSWGEKTKAGTNRENESLWREIHHYGWQVEEKSSVVLWNSSDHGLSFFSFGFDRMERCLFKRTSFVVWFRLCSSKVGFKIVKPFNGYELQVTD</sequence>
<dbReference type="EMBL" id="BPLR01020089">
    <property type="protein sequence ID" value="GIX74697.1"/>
    <property type="molecule type" value="Genomic_DNA"/>
</dbReference>
<gene>
    <name evidence="1" type="ORF">CEXT_204711</name>
</gene>
<proteinExistence type="predicted"/>
<organism evidence="1 2">
    <name type="scientific">Caerostris extrusa</name>
    <name type="common">Bark spider</name>
    <name type="synonym">Caerostris bankana</name>
    <dbReference type="NCBI Taxonomy" id="172846"/>
    <lineage>
        <taxon>Eukaryota</taxon>
        <taxon>Metazoa</taxon>
        <taxon>Ecdysozoa</taxon>
        <taxon>Arthropoda</taxon>
        <taxon>Chelicerata</taxon>
        <taxon>Arachnida</taxon>
        <taxon>Araneae</taxon>
        <taxon>Araneomorphae</taxon>
        <taxon>Entelegynae</taxon>
        <taxon>Araneoidea</taxon>
        <taxon>Araneidae</taxon>
        <taxon>Caerostris</taxon>
    </lineage>
</organism>
<dbReference type="Proteomes" id="UP001054945">
    <property type="component" value="Unassembled WGS sequence"/>
</dbReference>
<reference evidence="1 2" key="1">
    <citation type="submission" date="2021-06" db="EMBL/GenBank/DDBJ databases">
        <title>Caerostris extrusa draft genome.</title>
        <authorList>
            <person name="Kono N."/>
            <person name="Arakawa K."/>
        </authorList>
    </citation>
    <scope>NUCLEOTIDE SEQUENCE [LARGE SCALE GENOMIC DNA]</scope>
</reference>
<comment type="caution">
    <text evidence="1">The sequence shown here is derived from an EMBL/GenBank/DDBJ whole genome shotgun (WGS) entry which is preliminary data.</text>
</comment>
<keyword evidence="2" id="KW-1185">Reference proteome</keyword>
<name>A0AAV4MTC4_CAEEX</name>
<accession>A0AAV4MTC4</accession>
<evidence type="ECO:0000313" key="2">
    <source>
        <dbReference type="Proteomes" id="UP001054945"/>
    </source>
</evidence>
<evidence type="ECO:0000313" key="1">
    <source>
        <dbReference type="EMBL" id="GIX74697.1"/>
    </source>
</evidence>
<dbReference type="AlphaFoldDB" id="A0AAV4MTC4"/>
<protein>
    <submittedName>
        <fullName evidence="1">Uncharacterized protein</fullName>
    </submittedName>
</protein>